<feature type="chain" id="PRO_5003092119" description="DUF2946 domain-containing protein" evidence="1">
    <location>
        <begin position="27"/>
        <end position="136"/>
    </location>
</feature>
<dbReference type="Proteomes" id="UP000006633">
    <property type="component" value="Chromosome"/>
</dbReference>
<accession>D7A4M2</accession>
<keyword evidence="3" id="KW-1185">Reference proteome</keyword>
<dbReference type="OrthoDB" id="9991721at2"/>
<sequence length="136" mass="13831">MRLLRLLRLMVGLMVMASLMAGPAAAATAMAARIMPCHEPALPAVAADPGDHAGHSMHSAEAAPVMAGQGGTLLHPPAPDAVRLHMCCVLSQLIAPPLAVPGLTLPAPRLLALSPPDTAPLPGLAWPAPVPPPRLV</sequence>
<dbReference type="STRING" id="639283.Snov_2590"/>
<dbReference type="HOGENOM" id="CLU_1874169_0_0_5"/>
<evidence type="ECO:0000313" key="3">
    <source>
        <dbReference type="Proteomes" id="UP000006633"/>
    </source>
</evidence>
<protein>
    <recommendedName>
        <fullName evidence="4">DUF2946 domain-containing protein</fullName>
    </recommendedName>
</protein>
<evidence type="ECO:0000313" key="2">
    <source>
        <dbReference type="EMBL" id="ADH89885.1"/>
    </source>
</evidence>
<dbReference type="EMBL" id="CP002026">
    <property type="protein sequence ID" value="ADH89885.1"/>
    <property type="molecule type" value="Genomic_DNA"/>
</dbReference>
<reference evidence="2 3" key="1">
    <citation type="journal article" date="2012" name="Stand. Genomic Sci.">
        <title>Complete genome sequence of the facultatively chemolithoautotrophic and methylotrophic alpha Proteobacterium Starkeya novella type strain (ATCC 8093(T)).</title>
        <authorList>
            <person name="Kappler U."/>
            <person name="Davenport K."/>
            <person name="Beatson S."/>
            <person name="Lucas S."/>
            <person name="Lapidus A."/>
            <person name="Copeland A."/>
            <person name="Berry K.W."/>
            <person name="Glavina Del Rio T."/>
            <person name="Hammon N."/>
            <person name="Dalin E."/>
            <person name="Tice H."/>
            <person name="Pitluck S."/>
            <person name="Richardson P."/>
            <person name="Bruce D."/>
            <person name="Goodwin L.A."/>
            <person name="Han C."/>
            <person name="Tapia R."/>
            <person name="Detter J.C."/>
            <person name="Chang Y.J."/>
            <person name="Jeffries C.D."/>
            <person name="Land M."/>
            <person name="Hauser L."/>
            <person name="Kyrpides N.C."/>
            <person name="Goker M."/>
            <person name="Ivanova N."/>
            <person name="Klenk H.P."/>
            <person name="Woyke T."/>
        </authorList>
    </citation>
    <scope>NUCLEOTIDE SEQUENCE [LARGE SCALE GENOMIC DNA]</scope>
    <source>
        <strain evidence="3">ATCC 8093 / DSM 506 / JCM 20403 / CCM 1077 / IAM 12100 / NBRC 12443 / NCIMB 10456</strain>
    </source>
</reference>
<feature type="signal peptide" evidence="1">
    <location>
        <begin position="1"/>
        <end position="26"/>
    </location>
</feature>
<gene>
    <name evidence="2" type="ordered locus">Snov_2590</name>
</gene>
<evidence type="ECO:0000256" key="1">
    <source>
        <dbReference type="SAM" id="SignalP"/>
    </source>
</evidence>
<dbReference type="eggNOG" id="ENOG5031ASP">
    <property type="taxonomic scope" value="Bacteria"/>
</dbReference>
<organism evidence="2 3">
    <name type="scientific">Ancylobacter novellus (strain ATCC 8093 / DSM 506 / JCM 20403 / CCM 1077 / IAM 12100 / NBRC 12443 / NCIMB 10456)</name>
    <name type="common">Starkeya novella</name>
    <dbReference type="NCBI Taxonomy" id="639283"/>
    <lineage>
        <taxon>Bacteria</taxon>
        <taxon>Pseudomonadati</taxon>
        <taxon>Pseudomonadota</taxon>
        <taxon>Alphaproteobacteria</taxon>
        <taxon>Hyphomicrobiales</taxon>
        <taxon>Xanthobacteraceae</taxon>
        <taxon>Ancylobacter</taxon>
    </lineage>
</organism>
<dbReference type="RefSeq" id="WP_013167389.1">
    <property type="nucleotide sequence ID" value="NC_014217.1"/>
</dbReference>
<name>D7A4M2_ANCN5</name>
<dbReference type="KEGG" id="sno:Snov_2590"/>
<keyword evidence="1" id="KW-0732">Signal</keyword>
<dbReference type="AlphaFoldDB" id="D7A4M2"/>
<evidence type="ECO:0008006" key="4">
    <source>
        <dbReference type="Google" id="ProtNLM"/>
    </source>
</evidence>
<proteinExistence type="predicted"/>